<feature type="region of interest" description="Disordered" evidence="1">
    <location>
        <begin position="53"/>
        <end position="75"/>
    </location>
</feature>
<keyword evidence="3" id="KW-1185">Reference proteome</keyword>
<feature type="compositionally biased region" description="Low complexity" evidence="1">
    <location>
        <begin position="130"/>
        <end position="161"/>
    </location>
</feature>
<gene>
    <name evidence="2" type="ORF">CFP56_002431</name>
</gene>
<protein>
    <recommendedName>
        <fullName evidence="4">DUF3527 domain-containing protein</fullName>
    </recommendedName>
</protein>
<dbReference type="Gene3D" id="3.20.90.10">
    <property type="entry name" value="Tubby Protein, Chain A"/>
    <property type="match status" value="1"/>
</dbReference>
<dbReference type="PANTHER" id="PTHR31390:SF4">
    <property type="entry name" value="DUF3527 DOMAIN-CONTAINING PROTEIN"/>
    <property type="match status" value="1"/>
</dbReference>
<dbReference type="AlphaFoldDB" id="A0AAW0LEX3"/>
<name>A0AAW0LEX3_QUESU</name>
<sequence length="880" mass="97349">MEYHSEFKSDMRDQQPFGTSGKPLLPQASQSIKLQDRLKPEKPRLSYADLHNEITGDEKDIPPKSCHDLQKQWTDRKATKEDELVKYMSNLPSYLERGENRQEKVLNVGVLDWGRLEKWRYSHKQIPDESIQNSPSSSVTSSSFWTDGSSAPSSRGQSRSPAHPRTRRPSLQSHLMASSIEGHSQEVKLFGGSIGKFQDLKPSQSSTLLGQAKVIRTDQPFCSPVIKKEECRRKDPDQKIDQESRVIPNGPICTKEKTKIQDGEIKKRVEKLREPNPNNFDQDVFGKHKTVVLLLPRDLPQKHHSAASQFSELTTSLGRRSMEASRKSFSQSSKENCHAEVHSDVPHSCPLPCEVDSEHSLLRQPGTVDKKSVNISSVTSHPVPRSAKVGTSPSKSRNLGEKRSTLMPTNTTNEPLKVLDVKVSNVADEKVRSSSPFRRLNISLGKMSKSSISKEGLDTHRLNSKCAVAKSGSEKAAASACLDTSNTDNLNTSRARSSPLRRLLDPLLKPKAANCHHFVEPVERESITTVRASKNSSGQLDSSTVPSGKLNLDTPVQALLQVAIKNGQPLFKFAVDNDSNILAATMKKLNTTRKGEYSTVYTFFTIQVKKKNGSWINQGGKSKGKGQDYLSNVVAQMKVSDSQFPNMIRQHCMDQFSMREFVLFSVDLRQADQQTFDFQPNDELAAVVVKFPKSINRSATWDGCQGNHCNDLLEVGSKEQLPGVECYSNTGENVQKLPSVSMKNLVNATVILPSAVHSIPSKGGPSSLIERWKSGGLCDCGGWDLGCKLRILANQNHISNKLGSSKACSVIVFCLDNANVHCIILEGVQVNQPFLSLSQYKDGIYSVEFSSPLSILQAFSICIAVLDSKKACELSESSDF</sequence>
<dbReference type="PANTHER" id="PTHR31390">
    <property type="entry name" value="EXPRESSED PROTEIN"/>
    <property type="match status" value="1"/>
</dbReference>
<evidence type="ECO:0000256" key="1">
    <source>
        <dbReference type="SAM" id="MobiDB-lite"/>
    </source>
</evidence>
<proteinExistence type="predicted"/>
<dbReference type="SUPFAM" id="SSF54518">
    <property type="entry name" value="Tubby C-terminal domain-like"/>
    <property type="match status" value="1"/>
</dbReference>
<evidence type="ECO:0008006" key="4">
    <source>
        <dbReference type="Google" id="ProtNLM"/>
    </source>
</evidence>
<feature type="region of interest" description="Disordered" evidence="1">
    <location>
        <begin position="364"/>
        <end position="411"/>
    </location>
</feature>
<dbReference type="InterPro" id="IPR021916">
    <property type="entry name" value="DUF3527"/>
</dbReference>
<comment type="caution">
    <text evidence="2">The sequence shown here is derived from an EMBL/GenBank/DDBJ whole genome shotgun (WGS) entry which is preliminary data.</text>
</comment>
<organism evidence="2 3">
    <name type="scientific">Quercus suber</name>
    <name type="common">Cork oak</name>
    <dbReference type="NCBI Taxonomy" id="58331"/>
    <lineage>
        <taxon>Eukaryota</taxon>
        <taxon>Viridiplantae</taxon>
        <taxon>Streptophyta</taxon>
        <taxon>Embryophyta</taxon>
        <taxon>Tracheophyta</taxon>
        <taxon>Spermatophyta</taxon>
        <taxon>Magnoliopsida</taxon>
        <taxon>eudicotyledons</taxon>
        <taxon>Gunneridae</taxon>
        <taxon>Pentapetalae</taxon>
        <taxon>rosids</taxon>
        <taxon>fabids</taxon>
        <taxon>Fagales</taxon>
        <taxon>Fagaceae</taxon>
        <taxon>Quercus</taxon>
    </lineage>
</organism>
<reference evidence="2 3" key="1">
    <citation type="journal article" date="2018" name="Sci. Data">
        <title>The draft genome sequence of cork oak.</title>
        <authorList>
            <person name="Ramos A.M."/>
            <person name="Usie A."/>
            <person name="Barbosa P."/>
            <person name="Barros P.M."/>
            <person name="Capote T."/>
            <person name="Chaves I."/>
            <person name="Simoes F."/>
            <person name="Abreu I."/>
            <person name="Carrasquinho I."/>
            <person name="Faro C."/>
            <person name="Guimaraes J.B."/>
            <person name="Mendonca D."/>
            <person name="Nobrega F."/>
            <person name="Rodrigues L."/>
            <person name="Saibo N.J.M."/>
            <person name="Varela M.C."/>
            <person name="Egas C."/>
            <person name="Matos J."/>
            <person name="Miguel C.M."/>
            <person name="Oliveira M.M."/>
            <person name="Ricardo C.P."/>
            <person name="Goncalves S."/>
        </authorList>
    </citation>
    <scope>NUCLEOTIDE SEQUENCE [LARGE SCALE GENOMIC DNA]</scope>
    <source>
        <strain evidence="3">cv. HL8</strain>
    </source>
</reference>
<accession>A0AAW0LEX3</accession>
<feature type="region of interest" description="Disordered" evidence="1">
    <location>
        <begin position="125"/>
        <end position="170"/>
    </location>
</feature>
<dbReference type="Proteomes" id="UP000237347">
    <property type="component" value="Unassembled WGS sequence"/>
</dbReference>
<dbReference type="Pfam" id="PF12043">
    <property type="entry name" value="DUF3527"/>
    <property type="match status" value="2"/>
</dbReference>
<feature type="region of interest" description="Disordered" evidence="1">
    <location>
        <begin position="1"/>
        <end position="28"/>
    </location>
</feature>
<dbReference type="InterPro" id="IPR025659">
    <property type="entry name" value="Tubby-like_C"/>
</dbReference>
<evidence type="ECO:0000313" key="3">
    <source>
        <dbReference type="Proteomes" id="UP000237347"/>
    </source>
</evidence>
<evidence type="ECO:0000313" key="2">
    <source>
        <dbReference type="EMBL" id="KAK7849745.1"/>
    </source>
</evidence>
<feature type="compositionally biased region" description="Basic and acidic residues" evidence="1">
    <location>
        <begin position="1"/>
        <end position="13"/>
    </location>
</feature>
<dbReference type="EMBL" id="PKMF04000109">
    <property type="protein sequence ID" value="KAK7849745.1"/>
    <property type="molecule type" value="Genomic_DNA"/>
</dbReference>